<dbReference type="InterPro" id="IPR000534">
    <property type="entry name" value="Semialdehyde_DH_NAD-bd"/>
</dbReference>
<protein>
    <recommendedName>
        <fullName evidence="7">Semialdehyde dehydrogenase NAD-binding domain-containing protein</fullName>
    </recommendedName>
</protein>
<dbReference type="CDD" id="cd23935">
    <property type="entry name" value="AGPR_2_C"/>
    <property type="match status" value="1"/>
</dbReference>
<dbReference type="HAMAP" id="MF_01110">
    <property type="entry name" value="ArgC_type2"/>
    <property type="match status" value="1"/>
</dbReference>
<dbReference type="Gene3D" id="3.30.360.10">
    <property type="entry name" value="Dihydrodipicolinate Reductase, domain 2"/>
    <property type="match status" value="1"/>
</dbReference>
<dbReference type="InterPro" id="IPR058924">
    <property type="entry name" value="AGPR_dimerisation_dom"/>
</dbReference>
<proteinExistence type="inferred from homology"/>
<dbReference type="Pfam" id="PF01118">
    <property type="entry name" value="Semialdhyde_dh"/>
    <property type="match status" value="1"/>
</dbReference>
<dbReference type="SUPFAM" id="SSF51735">
    <property type="entry name" value="NAD(P)-binding Rossmann-fold domains"/>
    <property type="match status" value="1"/>
</dbReference>
<accession>A0A9W7GFY8</accession>
<dbReference type="GO" id="GO:0005737">
    <property type="term" value="C:cytoplasm"/>
    <property type="evidence" value="ECO:0007669"/>
    <property type="project" value="InterPro"/>
</dbReference>
<dbReference type="EMBL" id="BRYA01000186">
    <property type="protein sequence ID" value="GMI42978.1"/>
    <property type="molecule type" value="Genomic_DNA"/>
</dbReference>
<dbReference type="InterPro" id="IPR010136">
    <property type="entry name" value="AGPR_type-2"/>
</dbReference>
<dbReference type="InterPro" id="IPR050085">
    <property type="entry name" value="AGPR"/>
</dbReference>
<feature type="domain" description="Semialdehyde dehydrogenase NAD-binding" evidence="7">
    <location>
        <begin position="19"/>
        <end position="123"/>
    </location>
</feature>
<dbReference type="GO" id="GO:0003942">
    <property type="term" value="F:N-acetyl-gamma-glutamyl-phosphate reductase activity"/>
    <property type="evidence" value="ECO:0007669"/>
    <property type="project" value="InterPro"/>
</dbReference>
<sequence>MQLVLYLIVVQLAITCAFNVYIDGSAGTTGLQVRDRLSGRKDVNIISIPDELRKDESARKEFMEKADAVVLCLPDDASIQANDWLNESGNDSTILIDASTAFRVDPTFTYGFPELCKEQKGLISKSRRISNPGCYPTGFLGLTRPLVDAGIVPPSTPLTLNAISGYSGGGKQLMEIYESGDSEPWGAYGFNLAHKHIPEMTLYSGLKKAPIFQPQVGSFPQGMVVSIPLHYEWLKSGVGGKDFHKALTEHYAGSKFISVKEMGNSDDLERGAFLRPDSLANTNKMELFVYANDDAGQAVLCARLDNLGKGASGAAVQNMNLALGLDEAAGL</sequence>
<evidence type="ECO:0000313" key="8">
    <source>
        <dbReference type="EMBL" id="GMI42978.1"/>
    </source>
</evidence>
<dbReference type="GO" id="GO:0006526">
    <property type="term" value="P:L-arginine biosynthetic process"/>
    <property type="evidence" value="ECO:0007669"/>
    <property type="project" value="UniProtKB-KW"/>
</dbReference>
<organism evidence="8 9">
    <name type="scientific">Triparma columacea</name>
    <dbReference type="NCBI Taxonomy" id="722753"/>
    <lineage>
        <taxon>Eukaryota</taxon>
        <taxon>Sar</taxon>
        <taxon>Stramenopiles</taxon>
        <taxon>Ochrophyta</taxon>
        <taxon>Bolidophyceae</taxon>
        <taxon>Parmales</taxon>
        <taxon>Triparmaceae</taxon>
        <taxon>Triparma</taxon>
    </lineage>
</organism>
<comment type="caution">
    <text evidence="8">The sequence shown here is derived from an EMBL/GenBank/DDBJ whole genome shotgun (WGS) entry which is preliminary data.</text>
</comment>
<evidence type="ECO:0000256" key="6">
    <source>
        <dbReference type="SAM" id="SignalP"/>
    </source>
</evidence>
<feature type="chain" id="PRO_5040986205" description="Semialdehyde dehydrogenase NAD-binding domain-containing protein" evidence="6">
    <location>
        <begin position="18"/>
        <end position="331"/>
    </location>
</feature>
<evidence type="ECO:0000259" key="7">
    <source>
        <dbReference type="SMART" id="SM00859"/>
    </source>
</evidence>
<name>A0A9W7GFY8_9STRA</name>
<gene>
    <name evidence="8" type="ORF">TrCOL_g6927</name>
</gene>
<keyword evidence="5" id="KW-0560">Oxidoreductase</keyword>
<dbReference type="SMART" id="SM00859">
    <property type="entry name" value="Semialdhyde_dh"/>
    <property type="match status" value="1"/>
</dbReference>
<dbReference type="PANTHER" id="PTHR32338:SF10">
    <property type="entry name" value="N-ACETYL-GAMMA-GLUTAMYL-PHOSPHATE REDUCTASE, CHLOROPLASTIC-RELATED"/>
    <property type="match status" value="1"/>
</dbReference>
<reference evidence="9" key="1">
    <citation type="journal article" date="2023" name="Commun. Biol.">
        <title>Genome analysis of Parmales, the sister group of diatoms, reveals the evolutionary specialization of diatoms from phago-mixotrophs to photoautotrophs.</title>
        <authorList>
            <person name="Ban H."/>
            <person name="Sato S."/>
            <person name="Yoshikawa S."/>
            <person name="Yamada K."/>
            <person name="Nakamura Y."/>
            <person name="Ichinomiya M."/>
            <person name="Sato N."/>
            <person name="Blanc-Mathieu R."/>
            <person name="Endo H."/>
            <person name="Kuwata A."/>
            <person name="Ogata H."/>
        </authorList>
    </citation>
    <scope>NUCLEOTIDE SEQUENCE [LARGE SCALE GENOMIC DNA]</scope>
</reference>
<dbReference type="GO" id="GO:0051287">
    <property type="term" value="F:NAD binding"/>
    <property type="evidence" value="ECO:0007669"/>
    <property type="project" value="InterPro"/>
</dbReference>
<dbReference type="PANTHER" id="PTHR32338">
    <property type="entry name" value="N-ACETYL-GAMMA-GLUTAMYL-PHOSPHATE REDUCTASE, CHLOROPLASTIC-RELATED-RELATED"/>
    <property type="match status" value="1"/>
</dbReference>
<keyword evidence="4" id="KW-0521">NADP</keyword>
<feature type="signal peptide" evidence="6">
    <location>
        <begin position="1"/>
        <end position="17"/>
    </location>
</feature>
<evidence type="ECO:0000256" key="2">
    <source>
        <dbReference type="ARBA" id="ARBA00022571"/>
    </source>
</evidence>
<keyword evidence="3" id="KW-0028">Amino-acid biosynthesis</keyword>
<keyword evidence="9" id="KW-1185">Reference proteome</keyword>
<evidence type="ECO:0000256" key="4">
    <source>
        <dbReference type="ARBA" id="ARBA00022857"/>
    </source>
</evidence>
<evidence type="ECO:0000256" key="5">
    <source>
        <dbReference type="ARBA" id="ARBA00023002"/>
    </source>
</evidence>
<dbReference type="Gene3D" id="3.40.50.720">
    <property type="entry name" value="NAD(P)-binding Rossmann-like Domain"/>
    <property type="match status" value="1"/>
</dbReference>
<keyword evidence="2" id="KW-0055">Arginine biosynthesis</keyword>
<dbReference type="OrthoDB" id="438291at2759"/>
<keyword evidence="1" id="KW-0963">Cytoplasm</keyword>
<evidence type="ECO:0000256" key="1">
    <source>
        <dbReference type="ARBA" id="ARBA00022490"/>
    </source>
</evidence>
<dbReference type="SUPFAM" id="SSF55347">
    <property type="entry name" value="Glyceraldehyde-3-phosphate dehydrogenase-like, C-terminal domain"/>
    <property type="match status" value="1"/>
</dbReference>
<dbReference type="NCBIfam" id="TIGR01851">
    <property type="entry name" value="argC_other"/>
    <property type="match status" value="1"/>
</dbReference>
<dbReference type="Pfam" id="PF22698">
    <property type="entry name" value="Semialdhyde_dhC_1"/>
    <property type="match status" value="1"/>
</dbReference>
<keyword evidence="6" id="KW-0732">Signal</keyword>
<dbReference type="AlphaFoldDB" id="A0A9W7GFY8"/>
<dbReference type="InterPro" id="IPR036291">
    <property type="entry name" value="NAD(P)-bd_dom_sf"/>
</dbReference>
<evidence type="ECO:0000256" key="3">
    <source>
        <dbReference type="ARBA" id="ARBA00022605"/>
    </source>
</evidence>
<dbReference type="Proteomes" id="UP001165065">
    <property type="component" value="Unassembled WGS sequence"/>
</dbReference>
<evidence type="ECO:0000313" key="9">
    <source>
        <dbReference type="Proteomes" id="UP001165065"/>
    </source>
</evidence>